<accession>A0AAW6SQE8</accession>
<dbReference type="PANTHER" id="PTHR41260">
    <property type="entry name" value="PROTEIN ECSC"/>
    <property type="match status" value="1"/>
</dbReference>
<sequence length="270" mass="31629">MRWTNRDQAVWEEIENYIHSLEAIRSNDFKDTYVQWVDQAISFIPKHLSDIFFEKLDSWLFHLHSFIQASQIQEDARIRILTSARVFDESIQTIADMRKLSIDQLSFIADQHSARHRLYALAQGGMTGTGKSILLSTDFLVLMMLNLRSVQITAISYGYDVKTPLELMISLKVFHAATLPKRLRREAWEGIVIDLQEDPYFYQGPENLLSYQWLEEPFKQILKTYFITMFKSKPSIIPIAIGAGLNYQFSRKVTDFADKFYKYRYLLDKG</sequence>
<dbReference type="RefSeq" id="WP_280616083.1">
    <property type="nucleotide sequence ID" value="NZ_JAROYP010000002.1"/>
</dbReference>
<gene>
    <name evidence="1" type="ORF">P5X88_05875</name>
</gene>
<dbReference type="Pfam" id="PF12787">
    <property type="entry name" value="EcsC"/>
    <property type="match status" value="1"/>
</dbReference>
<proteinExistence type="predicted"/>
<dbReference type="Proteomes" id="UP001159179">
    <property type="component" value="Unassembled WGS sequence"/>
</dbReference>
<dbReference type="EMBL" id="JAROYP010000002">
    <property type="protein sequence ID" value="MDH5160458.1"/>
    <property type="molecule type" value="Genomic_DNA"/>
</dbReference>
<evidence type="ECO:0000313" key="2">
    <source>
        <dbReference type="Proteomes" id="UP001159179"/>
    </source>
</evidence>
<dbReference type="InterPro" id="IPR024787">
    <property type="entry name" value="EcsC"/>
</dbReference>
<evidence type="ECO:0000313" key="1">
    <source>
        <dbReference type="EMBL" id="MDH5160458.1"/>
    </source>
</evidence>
<protein>
    <submittedName>
        <fullName evidence="1">EcsC family protein</fullName>
    </submittedName>
</protein>
<dbReference type="AlphaFoldDB" id="A0AAW6SQE8"/>
<name>A0AAW6SQE8_9BACI</name>
<dbReference type="PANTHER" id="PTHR41260:SF1">
    <property type="entry name" value="PROTEIN ECSC"/>
    <property type="match status" value="1"/>
</dbReference>
<reference evidence="1" key="1">
    <citation type="submission" date="2023-03" db="EMBL/GenBank/DDBJ databases">
        <title>Bacterial isolates from washroom surfaces on a university campus.</title>
        <authorList>
            <person name="Holman D.B."/>
            <person name="Gzyl K.E."/>
            <person name="Taheri A.E."/>
        </authorList>
    </citation>
    <scope>NUCLEOTIDE SEQUENCE</scope>
    <source>
        <strain evidence="1">RD03</strain>
    </source>
</reference>
<comment type="caution">
    <text evidence="1">The sequence shown here is derived from an EMBL/GenBank/DDBJ whole genome shotgun (WGS) entry which is preliminary data.</text>
</comment>
<organism evidence="1 2">
    <name type="scientific">Heyndrickxia oleronia</name>
    <dbReference type="NCBI Taxonomy" id="38875"/>
    <lineage>
        <taxon>Bacteria</taxon>
        <taxon>Bacillati</taxon>
        <taxon>Bacillota</taxon>
        <taxon>Bacilli</taxon>
        <taxon>Bacillales</taxon>
        <taxon>Bacillaceae</taxon>
        <taxon>Heyndrickxia</taxon>
    </lineage>
</organism>